<proteinExistence type="predicted"/>
<feature type="compositionally biased region" description="Low complexity" evidence="1">
    <location>
        <begin position="33"/>
        <end position="42"/>
    </location>
</feature>
<name>A0ABQ4WSG4_9ASTR</name>
<dbReference type="EMBL" id="BQNB010008895">
    <property type="protein sequence ID" value="GJS55834.1"/>
    <property type="molecule type" value="Genomic_DNA"/>
</dbReference>
<feature type="compositionally biased region" description="Basic and acidic residues" evidence="1">
    <location>
        <begin position="47"/>
        <end position="66"/>
    </location>
</feature>
<dbReference type="PANTHER" id="PTHR33116:SF78">
    <property type="entry name" value="OS12G0587133 PROTEIN"/>
    <property type="match status" value="1"/>
</dbReference>
<sequence length="1035" mass="119318">MNPDLTSRLKGIQNFEDTIHSINNSKTNKKNASKNNVVNNSSIEDYENVKGRNKEREEGTDLGDKSIKDNVDVENFVQKDKVNEKGFDAIKDDETSESNNVSYANMVKKDEVPKNLNYIPTMVTDSEVVIFNEMLVKKEVKEAWSMDGISALASSLGKPMMMDTMTANMCYKGVGNLEYARNLVKMDTEKELKKEIEIQYRDHNNNIKGSKKVKVVYDWKPPACTTCKVFGHDGTRNDAGKALATHNYTHNQRHNKGDVNWREPEFRGHEYRKRQVDVAGTKKSKDDNHVMKNKWNVKDKEVDELIRTANKYYVLKFLPKDNDQELRMLKEKMIVDKFLDKKVQPILIESIYWLKDMIRYLKEKWEKDRPLEMNVESEEAEVEDVINISSGSVKVIGENEGKPWSIARDMNVTLYPNEHTYGTSVMNVDMMEFQDSLNEIEVEDIWSSSLYFTWTKNLHKAKVGIMTGILKKLERVMSNKEFINQFSQLKGVQSAIDVDPHNQSVSPNKAKLVEEFYEAKDGEQIPQVSLKHFEEFLGTSHPMQEIKSIETLFKRRLRIEEADKMIGRLQLIVVVLESIHVYLASVFLLPGTIIKEINRLLKCFLWNRSETTKGKAKVDWSTICRPKDQGGLGLKNLQIWNQALLGKHVWNIAIKKDTLWGWKNLLGIRDQIKNSVVYKIGNGNNTSLWFDNWSNIGPLFQYITHRDLYDERLNGGLKVSEMIVNEKWASPNDWFEKFQLITRLDVPIVDAQVEDKIVWRTNNGNEVDFSVRHVNFDLNRQSPIVQWWKLSMHMPEIKVNVTEWKDIIQALIDTGNGNNINSVIRILVLAANVYNILYERNRRIFQNIKRNGEEVFKSIIEVVKSKLIDLTIKDSCADENELKAKDGCFFGWFLVFSMLLGCLDPGLLGPSIDSLFGGLVGFSVKRSYLSQQRIQNRPNSPATPYSYSGAYLYNVKHCDIHIDAISAQALYVTAPLQAYHSGGSPYYEYIIRSLLSNEFLSSTHKSKYELAKFLAYTVFVLLFSKYQISQLALRD</sequence>
<dbReference type="PANTHER" id="PTHR33116">
    <property type="entry name" value="REVERSE TRANSCRIPTASE ZINC-BINDING DOMAIN-CONTAINING PROTEIN-RELATED-RELATED"/>
    <property type="match status" value="1"/>
</dbReference>
<organism evidence="2 3">
    <name type="scientific">Tanacetum coccineum</name>
    <dbReference type="NCBI Taxonomy" id="301880"/>
    <lineage>
        <taxon>Eukaryota</taxon>
        <taxon>Viridiplantae</taxon>
        <taxon>Streptophyta</taxon>
        <taxon>Embryophyta</taxon>
        <taxon>Tracheophyta</taxon>
        <taxon>Spermatophyta</taxon>
        <taxon>Magnoliopsida</taxon>
        <taxon>eudicotyledons</taxon>
        <taxon>Gunneridae</taxon>
        <taxon>Pentapetalae</taxon>
        <taxon>asterids</taxon>
        <taxon>campanulids</taxon>
        <taxon>Asterales</taxon>
        <taxon>Asteraceae</taxon>
        <taxon>Asteroideae</taxon>
        <taxon>Anthemideae</taxon>
        <taxon>Anthemidinae</taxon>
        <taxon>Tanacetum</taxon>
    </lineage>
</organism>
<gene>
    <name evidence="2" type="ORF">Tco_0629196</name>
</gene>
<keyword evidence="3" id="KW-1185">Reference proteome</keyword>
<reference evidence="2" key="1">
    <citation type="journal article" date="2022" name="Int. J. Mol. Sci.">
        <title>Draft Genome of Tanacetum Coccineum: Genomic Comparison of Closely Related Tanacetum-Family Plants.</title>
        <authorList>
            <person name="Yamashiro T."/>
            <person name="Shiraishi A."/>
            <person name="Nakayama K."/>
            <person name="Satake H."/>
        </authorList>
    </citation>
    <scope>NUCLEOTIDE SEQUENCE</scope>
</reference>
<dbReference type="Proteomes" id="UP001151760">
    <property type="component" value="Unassembled WGS sequence"/>
</dbReference>
<evidence type="ECO:0000313" key="3">
    <source>
        <dbReference type="Proteomes" id="UP001151760"/>
    </source>
</evidence>
<reference evidence="2" key="2">
    <citation type="submission" date="2022-01" db="EMBL/GenBank/DDBJ databases">
        <authorList>
            <person name="Yamashiro T."/>
            <person name="Shiraishi A."/>
            <person name="Satake H."/>
            <person name="Nakayama K."/>
        </authorList>
    </citation>
    <scope>NUCLEOTIDE SEQUENCE</scope>
</reference>
<evidence type="ECO:0000313" key="2">
    <source>
        <dbReference type="EMBL" id="GJS55834.1"/>
    </source>
</evidence>
<evidence type="ECO:0000256" key="1">
    <source>
        <dbReference type="SAM" id="MobiDB-lite"/>
    </source>
</evidence>
<protein>
    <recommendedName>
        <fullName evidence="4">Reverse transcriptase zinc-binding domain-containing protein</fullName>
    </recommendedName>
</protein>
<evidence type="ECO:0008006" key="4">
    <source>
        <dbReference type="Google" id="ProtNLM"/>
    </source>
</evidence>
<accession>A0ABQ4WSG4</accession>
<feature type="region of interest" description="Disordered" evidence="1">
    <location>
        <begin position="24"/>
        <end position="66"/>
    </location>
</feature>
<comment type="caution">
    <text evidence="2">The sequence shown here is derived from an EMBL/GenBank/DDBJ whole genome shotgun (WGS) entry which is preliminary data.</text>
</comment>